<gene>
    <name evidence="3" type="ordered locus">Hbal_2309</name>
</gene>
<feature type="modified residue" description="4-aspartylphosphate" evidence="1">
    <location>
        <position position="52"/>
    </location>
</feature>
<dbReference type="Proteomes" id="UP000002745">
    <property type="component" value="Chromosome"/>
</dbReference>
<reference evidence="4" key="1">
    <citation type="journal article" date="2011" name="J. Bacteriol.">
        <title>Genome sequences of eight morphologically diverse alphaproteobacteria.</title>
        <authorList>
            <consortium name="US DOE Joint Genome Institute"/>
            <person name="Brown P.J."/>
            <person name="Kysela D.T."/>
            <person name="Buechlein A."/>
            <person name="Hemmerich C."/>
            <person name="Brun Y.V."/>
        </authorList>
    </citation>
    <scope>NUCLEOTIDE SEQUENCE [LARGE SCALE GENOMIC DNA]</scope>
    <source>
        <strain evidence="4">ATCC 49814 / DSM 5838 / IFAM 1418</strain>
    </source>
</reference>
<dbReference type="SUPFAM" id="SSF52172">
    <property type="entry name" value="CheY-like"/>
    <property type="match status" value="1"/>
</dbReference>
<dbReference type="KEGG" id="hba:Hbal_2309"/>
<evidence type="ECO:0000259" key="2">
    <source>
        <dbReference type="PROSITE" id="PS50110"/>
    </source>
</evidence>
<dbReference type="Gene3D" id="3.40.50.2300">
    <property type="match status" value="1"/>
</dbReference>
<organism evidence="3 4">
    <name type="scientific">Hirschia baltica (strain ATCC 49814 / DSM 5838 / IFAM 1418)</name>
    <dbReference type="NCBI Taxonomy" id="582402"/>
    <lineage>
        <taxon>Bacteria</taxon>
        <taxon>Pseudomonadati</taxon>
        <taxon>Pseudomonadota</taxon>
        <taxon>Alphaproteobacteria</taxon>
        <taxon>Hyphomonadales</taxon>
        <taxon>Hyphomonadaceae</taxon>
        <taxon>Hirschia</taxon>
    </lineage>
</organism>
<evidence type="ECO:0000256" key="1">
    <source>
        <dbReference type="PROSITE-ProRule" id="PRU00169"/>
    </source>
</evidence>
<dbReference type="PROSITE" id="PS50110">
    <property type="entry name" value="RESPONSE_REGULATORY"/>
    <property type="match status" value="1"/>
</dbReference>
<dbReference type="eggNOG" id="COG0745">
    <property type="taxonomic scope" value="Bacteria"/>
</dbReference>
<keyword evidence="1" id="KW-0597">Phosphoprotein</keyword>
<evidence type="ECO:0000313" key="3">
    <source>
        <dbReference type="EMBL" id="ACT59989.1"/>
    </source>
</evidence>
<dbReference type="OrthoDB" id="3678174at2"/>
<sequence>MIIQLIEDDTIYIQIVKKMFADVSDVTLHVSARLDDFLSSNLINTVDLLLVDVRRPDSISLDEDFQMLQQITSAPIVFISQSSTKEIRVEALEIGAEAVIDKVDLSEGLIRQLVLNTKARGRNGSRERLWEKAAVERNFAALQAPLAYLESGLSTLGEVMRETGKSGSSEFVDHLRETIQAIKKYTEDDLSAQSGGSLHLLIQQSFERIQQLAEMRKVNLKVDWEEAGFRHIGSNALVQLGVQHLLEGVLRCCSAKDGIWMQGEKAEQTGLSVIRVHMSRRVLPSVDLMFPGGTPSVGVGLDALSSMQLGSLLLMLTPKQVELSCEQRQQLLSVYL</sequence>
<dbReference type="RefSeq" id="WP_015828139.1">
    <property type="nucleotide sequence ID" value="NC_012982.1"/>
</dbReference>
<dbReference type="InterPro" id="IPR011006">
    <property type="entry name" value="CheY-like_superfamily"/>
</dbReference>
<dbReference type="AlphaFoldDB" id="C6XMS5"/>
<dbReference type="STRING" id="582402.Hbal_2309"/>
<dbReference type="HOGENOM" id="CLU_825788_0_0_5"/>
<keyword evidence="4" id="KW-1185">Reference proteome</keyword>
<proteinExistence type="predicted"/>
<evidence type="ECO:0000313" key="4">
    <source>
        <dbReference type="Proteomes" id="UP000002745"/>
    </source>
</evidence>
<feature type="domain" description="Response regulatory" evidence="2">
    <location>
        <begin position="2"/>
        <end position="117"/>
    </location>
</feature>
<dbReference type="InterPro" id="IPR001789">
    <property type="entry name" value="Sig_transdc_resp-reg_receiver"/>
</dbReference>
<dbReference type="CDD" id="cd00156">
    <property type="entry name" value="REC"/>
    <property type="match status" value="1"/>
</dbReference>
<name>C6XMS5_HIRBI</name>
<protein>
    <submittedName>
        <fullName evidence="3">Response regulator receiver protein</fullName>
    </submittedName>
</protein>
<dbReference type="GO" id="GO:0000160">
    <property type="term" value="P:phosphorelay signal transduction system"/>
    <property type="evidence" value="ECO:0007669"/>
    <property type="project" value="InterPro"/>
</dbReference>
<accession>C6XMS5</accession>
<dbReference type="EMBL" id="CP001678">
    <property type="protein sequence ID" value="ACT59989.1"/>
    <property type="molecule type" value="Genomic_DNA"/>
</dbReference>